<dbReference type="CDD" id="cd01657">
    <property type="entry name" value="Ribosomal_L7_archeal_euk"/>
    <property type="match status" value="1"/>
</dbReference>
<keyword evidence="3 4" id="KW-0687">Ribonucleoprotein</keyword>
<dbReference type="InterPro" id="IPR035808">
    <property type="entry name" value="Ribosomal_uL30_euk_arc"/>
</dbReference>
<dbReference type="InterPro" id="IPR005997">
    <property type="entry name" value="Ribosomal_uL30_arc"/>
</dbReference>
<dbReference type="InterPro" id="IPR016082">
    <property type="entry name" value="Ribosomal_uL30_ferredoxin-like"/>
</dbReference>
<dbReference type="InterPro" id="IPR039699">
    <property type="entry name" value="Ribosomal_uL30"/>
</dbReference>
<evidence type="ECO:0000313" key="6">
    <source>
        <dbReference type="EMBL" id="OIR18545.1"/>
    </source>
</evidence>
<organism evidence="6 7">
    <name type="scientific">Marine Group III euryarchaeote CG-Bathy1</name>
    <dbReference type="NCBI Taxonomy" id="1889001"/>
    <lineage>
        <taxon>Archaea</taxon>
        <taxon>Methanobacteriati</taxon>
        <taxon>Thermoplasmatota</taxon>
        <taxon>Thermoplasmata</taxon>
        <taxon>Candidatus Thermoprofundales</taxon>
    </lineage>
</organism>
<protein>
    <recommendedName>
        <fullName evidence="4">Large ribosomal subunit protein uL30</fullName>
    </recommendedName>
</protein>
<evidence type="ECO:0000256" key="2">
    <source>
        <dbReference type="ARBA" id="ARBA00022980"/>
    </source>
</evidence>
<evidence type="ECO:0000256" key="3">
    <source>
        <dbReference type="ARBA" id="ARBA00023274"/>
    </source>
</evidence>
<dbReference type="AlphaFoldDB" id="A0A1J5TCC8"/>
<comment type="similarity">
    <text evidence="1 4">Belongs to the universal ribosomal protein uL30 family.</text>
</comment>
<dbReference type="HAMAP" id="MF_01371_A">
    <property type="entry name" value="Ribosomal_uL30_A"/>
    <property type="match status" value="1"/>
</dbReference>
<accession>A0A1J5TCC8</accession>
<dbReference type="Proteomes" id="UP000183815">
    <property type="component" value="Unassembled WGS sequence"/>
</dbReference>
<comment type="caution">
    <text evidence="6">The sequence shown here is derived from an EMBL/GenBank/DDBJ whole genome shotgun (WGS) entry which is preliminary data.</text>
</comment>
<dbReference type="SUPFAM" id="SSF55129">
    <property type="entry name" value="Ribosomal protein L30p/L7e"/>
    <property type="match status" value="1"/>
</dbReference>
<dbReference type="Gene3D" id="1.10.15.30">
    <property type="match status" value="1"/>
</dbReference>
<proteinExistence type="inferred from homology"/>
<dbReference type="GO" id="GO:0000463">
    <property type="term" value="P:maturation of LSU-rRNA from tricistronic rRNA transcript (SSU-rRNA, 5.8S rRNA, LSU-rRNA)"/>
    <property type="evidence" value="ECO:0007669"/>
    <property type="project" value="TreeGrafter"/>
</dbReference>
<dbReference type="GO" id="GO:0003723">
    <property type="term" value="F:RNA binding"/>
    <property type="evidence" value="ECO:0007669"/>
    <property type="project" value="TreeGrafter"/>
</dbReference>
<dbReference type="PANTHER" id="PTHR11524:SF16">
    <property type="entry name" value="LARGE RIBOSOMAL SUBUNIT PROTEIN UL30"/>
    <property type="match status" value="1"/>
</dbReference>
<evidence type="ECO:0000256" key="4">
    <source>
        <dbReference type="HAMAP-Rule" id="MF_01371"/>
    </source>
</evidence>
<dbReference type="PANTHER" id="PTHR11524">
    <property type="entry name" value="60S RIBOSOMAL PROTEIN L7"/>
    <property type="match status" value="1"/>
</dbReference>
<dbReference type="Pfam" id="PF00327">
    <property type="entry name" value="Ribosomal_L30"/>
    <property type="match status" value="1"/>
</dbReference>
<dbReference type="NCBIfam" id="TIGR01309">
    <property type="entry name" value="uL30_arch"/>
    <property type="match status" value="1"/>
</dbReference>
<name>A0A1J5TCC8_9ARCH</name>
<evidence type="ECO:0000313" key="7">
    <source>
        <dbReference type="Proteomes" id="UP000183815"/>
    </source>
</evidence>
<keyword evidence="2 4" id="KW-0689">Ribosomal protein</keyword>
<evidence type="ECO:0000259" key="5">
    <source>
        <dbReference type="Pfam" id="PF00327"/>
    </source>
</evidence>
<feature type="domain" description="Large ribosomal subunit protein uL30-like ferredoxin-like fold" evidence="5">
    <location>
        <begin position="4"/>
        <end position="53"/>
    </location>
</feature>
<evidence type="ECO:0000256" key="1">
    <source>
        <dbReference type="ARBA" id="ARBA00007594"/>
    </source>
</evidence>
<dbReference type="EMBL" id="MIYU01000007">
    <property type="protein sequence ID" value="OIR18545.1"/>
    <property type="molecule type" value="Genomic_DNA"/>
</dbReference>
<dbReference type="Gene3D" id="3.30.1390.20">
    <property type="entry name" value="Ribosomal protein L30, ferredoxin-like fold domain"/>
    <property type="match status" value="1"/>
</dbReference>
<comment type="subunit">
    <text evidence="4">Part of the 50S ribosomal subunit.</text>
</comment>
<dbReference type="InterPro" id="IPR018038">
    <property type="entry name" value="Ribosomal_uL30_CS"/>
</dbReference>
<dbReference type="GO" id="GO:0022625">
    <property type="term" value="C:cytosolic large ribosomal subunit"/>
    <property type="evidence" value="ECO:0007669"/>
    <property type="project" value="UniProtKB-UniRule"/>
</dbReference>
<dbReference type="GO" id="GO:0003735">
    <property type="term" value="F:structural constituent of ribosome"/>
    <property type="evidence" value="ECO:0007669"/>
    <property type="project" value="UniProtKB-UniRule"/>
</dbReference>
<dbReference type="PROSITE" id="PS00634">
    <property type="entry name" value="RIBOSOMAL_L30"/>
    <property type="match status" value="1"/>
</dbReference>
<sequence>MSWAIIRVRGTVNVKDKISKTLKMLRLHRPNHCIIVPENESYKGMLNIVKDYVTWGEINSDSVELLAKDRILLEGGEVVTSADLKNFGLKNVKDFAKQISEGKIQMNNMKRMKPIIRLHPPIKGYEGNKRSYKEGGSLGYRGEEINGLIERMCYAQK</sequence>
<reference evidence="6 7" key="1">
    <citation type="submission" date="2016-08" db="EMBL/GenBank/DDBJ databases">
        <title>New Insights into Marine Group III Euryarchaeota, from dark to light.</title>
        <authorList>
            <person name="Haro-Moreno J.M."/>
            <person name="Rodriguez-Valera F."/>
            <person name="Lopez-Garcia P."/>
            <person name="Moreira D."/>
            <person name="Martin-Cuadrado A.B."/>
        </authorList>
    </citation>
    <scope>NUCLEOTIDE SEQUENCE [LARGE SCALE GENOMIC DNA]</scope>
    <source>
        <strain evidence="6">CG-Bathy1</strain>
    </source>
</reference>
<dbReference type="InterPro" id="IPR036919">
    <property type="entry name" value="Ribo_uL30_ferredoxin-like_sf"/>
</dbReference>
<dbReference type="GO" id="GO:0006412">
    <property type="term" value="P:translation"/>
    <property type="evidence" value="ECO:0007669"/>
    <property type="project" value="UniProtKB-UniRule"/>
</dbReference>
<gene>
    <name evidence="4" type="primary">rpl30</name>
    <name evidence="6" type="ORF">BEU04_04575</name>
</gene>
<dbReference type="NCBIfam" id="NF004711">
    <property type="entry name" value="PRK06049.1"/>
    <property type="match status" value="1"/>
</dbReference>